<dbReference type="Gene3D" id="2.170.190.11">
    <property type="entry name" value="Molybdopterin biosynthesis moea protein, domain 3"/>
    <property type="match status" value="1"/>
</dbReference>
<evidence type="ECO:0000256" key="5">
    <source>
        <dbReference type="ARBA" id="ARBA00047317"/>
    </source>
</evidence>
<dbReference type="InterPro" id="IPR036688">
    <property type="entry name" value="MoeA_C_domain_IV_sf"/>
</dbReference>
<dbReference type="SUPFAM" id="SSF63867">
    <property type="entry name" value="MoeA C-terminal domain-like"/>
    <property type="match status" value="1"/>
</dbReference>
<dbReference type="InterPro" id="IPR005111">
    <property type="entry name" value="MoeA_C_domain_IV"/>
</dbReference>
<comment type="similarity">
    <text evidence="3 6">Belongs to the MoeA family.</text>
</comment>
<keyword evidence="6" id="KW-0500">Molybdenum</keyword>
<dbReference type="PANTHER" id="PTHR10192:SF5">
    <property type="entry name" value="GEPHYRIN"/>
    <property type="match status" value="1"/>
</dbReference>
<dbReference type="GO" id="GO:0061599">
    <property type="term" value="F:molybdopterin molybdotransferase activity"/>
    <property type="evidence" value="ECO:0007669"/>
    <property type="project" value="UniProtKB-UniRule"/>
</dbReference>
<dbReference type="Pfam" id="PF03453">
    <property type="entry name" value="MoeA_N"/>
    <property type="match status" value="1"/>
</dbReference>
<dbReference type="AlphaFoldDB" id="A0A7X1KDB2"/>
<feature type="domain" description="MoaB/Mog" evidence="7">
    <location>
        <begin position="174"/>
        <end position="313"/>
    </location>
</feature>
<evidence type="ECO:0000259" key="7">
    <source>
        <dbReference type="SMART" id="SM00852"/>
    </source>
</evidence>
<keyword evidence="9" id="KW-1185">Reference proteome</keyword>
<dbReference type="Pfam" id="PF00994">
    <property type="entry name" value="MoCF_biosynth"/>
    <property type="match status" value="1"/>
</dbReference>
<dbReference type="EC" id="2.10.1.1" evidence="6"/>
<evidence type="ECO:0000256" key="3">
    <source>
        <dbReference type="ARBA" id="ARBA00010763"/>
    </source>
</evidence>
<protein>
    <recommendedName>
        <fullName evidence="6">Molybdopterin molybdenumtransferase</fullName>
        <ecNumber evidence="6">2.10.1.1</ecNumber>
    </recommendedName>
</protein>
<comment type="caution">
    <text evidence="8">The sequence shown here is derived from an EMBL/GenBank/DDBJ whole genome shotgun (WGS) entry which is preliminary data.</text>
</comment>
<dbReference type="InterPro" id="IPR036135">
    <property type="entry name" value="MoeA_linker/N_sf"/>
</dbReference>
<dbReference type="UniPathway" id="UPA00344"/>
<dbReference type="InterPro" id="IPR036425">
    <property type="entry name" value="MoaB/Mog-like_dom_sf"/>
</dbReference>
<dbReference type="PANTHER" id="PTHR10192">
    <property type="entry name" value="MOLYBDOPTERIN BIOSYNTHESIS PROTEIN"/>
    <property type="match status" value="1"/>
</dbReference>
<organism evidence="8 9">
    <name type="scientific">Novosphingobium aerophilum</name>
    <dbReference type="NCBI Taxonomy" id="2839843"/>
    <lineage>
        <taxon>Bacteria</taxon>
        <taxon>Pseudomonadati</taxon>
        <taxon>Pseudomonadota</taxon>
        <taxon>Alphaproteobacteria</taxon>
        <taxon>Sphingomonadales</taxon>
        <taxon>Sphingomonadaceae</taxon>
        <taxon>Novosphingobium</taxon>
    </lineage>
</organism>
<dbReference type="Gene3D" id="2.40.340.10">
    <property type="entry name" value="MoeA, C-terminal, domain IV"/>
    <property type="match status" value="1"/>
</dbReference>
<dbReference type="SUPFAM" id="SSF53218">
    <property type="entry name" value="Molybdenum cofactor biosynthesis proteins"/>
    <property type="match status" value="1"/>
</dbReference>
<dbReference type="InterPro" id="IPR005110">
    <property type="entry name" value="MoeA_linker/N"/>
</dbReference>
<reference evidence="8 9" key="1">
    <citation type="submission" date="2020-08" db="EMBL/GenBank/DDBJ databases">
        <title>The genome sequence of Novosphingobium flavum 4Y4.</title>
        <authorList>
            <person name="Liu Y."/>
        </authorList>
    </citation>
    <scope>NUCLEOTIDE SEQUENCE [LARGE SCALE GENOMIC DNA]</scope>
    <source>
        <strain evidence="8 9">4Y4</strain>
    </source>
</reference>
<evidence type="ECO:0000313" key="9">
    <source>
        <dbReference type="Proteomes" id="UP000520156"/>
    </source>
</evidence>
<dbReference type="SUPFAM" id="SSF63882">
    <property type="entry name" value="MoeA N-terminal region -like"/>
    <property type="match status" value="1"/>
</dbReference>
<dbReference type="Gene3D" id="3.90.105.10">
    <property type="entry name" value="Molybdopterin biosynthesis moea protein, domain 2"/>
    <property type="match status" value="1"/>
</dbReference>
<dbReference type="SMART" id="SM00852">
    <property type="entry name" value="MoCF_biosynth"/>
    <property type="match status" value="1"/>
</dbReference>
<evidence type="ECO:0000256" key="4">
    <source>
        <dbReference type="ARBA" id="ARBA00023150"/>
    </source>
</evidence>
<dbReference type="InterPro" id="IPR001453">
    <property type="entry name" value="MoaB/Mog_dom"/>
</dbReference>
<name>A0A7X1KDB2_9SPHN</name>
<comment type="function">
    <text evidence="1 6">Catalyzes the insertion of molybdate into adenylated molybdopterin with the concomitant release of AMP.</text>
</comment>
<dbReference type="GO" id="GO:0005829">
    <property type="term" value="C:cytosol"/>
    <property type="evidence" value="ECO:0007669"/>
    <property type="project" value="TreeGrafter"/>
</dbReference>
<keyword evidence="4 6" id="KW-0501">Molybdenum cofactor biosynthesis</keyword>
<dbReference type="GO" id="GO:0006777">
    <property type="term" value="P:Mo-molybdopterin cofactor biosynthetic process"/>
    <property type="evidence" value="ECO:0007669"/>
    <property type="project" value="UniProtKB-UniRule"/>
</dbReference>
<gene>
    <name evidence="8" type="ORF">H7F49_15690</name>
</gene>
<accession>A0A7X1KDB2</accession>
<sequence>MTSFDAALARLAQAAGPLDSQSVPLAVAAGRVLASPVHARLASPRVAVSAMDGYALADATTRAGDWLEVIGEARPGLPFGGEVGPGQAVRLFTGAPLPPGADRVIMQEHAERDGGRVRFTPGYGPAWHVRAAGSDFAEGALLLEAGTLLTPRALLAAAAADMAELTVYRRPRLAILGTGDELAAPGTAASQPFAIPESVTLGVAALAADSGAEVVWRGSHGDDLAGLTERAGALLAMSDLVVVTGGASVGDYDFAKAMFAAHGLDLVFSKLAIKPGKPVWFGRSGDCLVLGLPGNPTSALVTASLFLRPLLARLQGRPVAAALPWRRLPLAAPLPPTGDRETFVRTIWDEAGLRPVRNQDSGAQLALAQSEWLVRCPIDTPALPAGTVVSALQL</sequence>
<dbReference type="Gene3D" id="3.40.980.10">
    <property type="entry name" value="MoaB/Mog-like domain"/>
    <property type="match status" value="1"/>
</dbReference>
<dbReference type="EMBL" id="JACLAU010000036">
    <property type="protein sequence ID" value="MBC2653136.1"/>
    <property type="molecule type" value="Genomic_DNA"/>
</dbReference>
<dbReference type="CDD" id="cd00887">
    <property type="entry name" value="MoeA"/>
    <property type="match status" value="1"/>
</dbReference>
<dbReference type="InterPro" id="IPR038987">
    <property type="entry name" value="MoeA-like"/>
</dbReference>
<dbReference type="GO" id="GO:0046872">
    <property type="term" value="F:metal ion binding"/>
    <property type="evidence" value="ECO:0007669"/>
    <property type="project" value="UniProtKB-UniRule"/>
</dbReference>
<comment type="catalytic activity">
    <reaction evidence="5">
        <text>adenylyl-molybdopterin + molybdate = Mo-molybdopterin + AMP + H(+)</text>
        <dbReference type="Rhea" id="RHEA:35047"/>
        <dbReference type="ChEBI" id="CHEBI:15378"/>
        <dbReference type="ChEBI" id="CHEBI:36264"/>
        <dbReference type="ChEBI" id="CHEBI:62727"/>
        <dbReference type="ChEBI" id="CHEBI:71302"/>
        <dbReference type="ChEBI" id="CHEBI:456215"/>
        <dbReference type="EC" id="2.10.1.1"/>
    </reaction>
</comment>
<evidence type="ECO:0000313" key="8">
    <source>
        <dbReference type="EMBL" id="MBC2653136.1"/>
    </source>
</evidence>
<evidence type="ECO:0000256" key="6">
    <source>
        <dbReference type="RuleBase" id="RU365090"/>
    </source>
</evidence>
<proteinExistence type="inferred from homology"/>
<keyword evidence="6 8" id="KW-0808">Transferase</keyword>
<evidence type="ECO:0000256" key="2">
    <source>
        <dbReference type="ARBA" id="ARBA00005046"/>
    </source>
</evidence>
<keyword evidence="6" id="KW-0460">Magnesium</keyword>
<comment type="cofactor">
    <cofactor evidence="6">
        <name>Mg(2+)</name>
        <dbReference type="ChEBI" id="CHEBI:18420"/>
    </cofactor>
</comment>
<dbReference type="Proteomes" id="UP000520156">
    <property type="component" value="Unassembled WGS sequence"/>
</dbReference>
<keyword evidence="6" id="KW-0479">Metal-binding</keyword>
<comment type="pathway">
    <text evidence="2 6">Cofactor biosynthesis; molybdopterin biosynthesis.</text>
</comment>
<dbReference type="Pfam" id="PF03454">
    <property type="entry name" value="MoeA_C"/>
    <property type="match status" value="1"/>
</dbReference>
<evidence type="ECO:0000256" key="1">
    <source>
        <dbReference type="ARBA" id="ARBA00002901"/>
    </source>
</evidence>